<evidence type="ECO:0000259" key="3">
    <source>
        <dbReference type="PROSITE" id="PS50053"/>
    </source>
</evidence>
<feature type="domain" description="Ubiquitin-like" evidence="3">
    <location>
        <begin position="1"/>
        <end position="77"/>
    </location>
</feature>
<dbReference type="InterPro" id="IPR047154">
    <property type="entry name" value="UBL4A-like"/>
</dbReference>
<evidence type="ECO:0000313" key="5">
    <source>
        <dbReference type="Proteomes" id="UP000823941"/>
    </source>
</evidence>
<accession>A0ABQ7Q3Q0</accession>
<name>A0ABQ7Q3Q0_PLUXY</name>
<dbReference type="PROSITE" id="PS50053">
    <property type="entry name" value="UBIQUITIN_2"/>
    <property type="match status" value="1"/>
</dbReference>
<gene>
    <name evidence="4" type="ORF">JYU34_016868</name>
</gene>
<reference evidence="4 5" key="1">
    <citation type="submission" date="2021-06" db="EMBL/GenBank/DDBJ databases">
        <title>A haploid diamondback moth (Plutella xylostella L.) genome assembly resolves 31 chromosomes and identifies a diamide resistance mutation.</title>
        <authorList>
            <person name="Ward C.M."/>
            <person name="Perry K.D."/>
            <person name="Baker G."/>
            <person name="Powis K."/>
            <person name="Heckel D.G."/>
            <person name="Baxter S.W."/>
        </authorList>
    </citation>
    <scope>NUCLEOTIDE SEQUENCE [LARGE SCALE GENOMIC DNA]</scope>
    <source>
        <strain evidence="4 5">LV</strain>
        <tissue evidence="4">Single pupa</tissue>
    </source>
</reference>
<proteinExistence type="predicted"/>
<dbReference type="PANTHER" id="PTHR46555:SF1">
    <property type="entry name" value="UBIQUITIN-LIKE PROTEIN 4A"/>
    <property type="match status" value="1"/>
</dbReference>
<evidence type="ECO:0000256" key="1">
    <source>
        <dbReference type="ARBA" id="ARBA00004514"/>
    </source>
</evidence>
<comment type="caution">
    <text evidence="4">The sequence shown here is derived from an EMBL/GenBank/DDBJ whole genome shotgun (WGS) entry which is preliminary data.</text>
</comment>
<organism evidence="4 5">
    <name type="scientific">Plutella xylostella</name>
    <name type="common">Diamondback moth</name>
    <name type="synonym">Plutella maculipennis</name>
    <dbReference type="NCBI Taxonomy" id="51655"/>
    <lineage>
        <taxon>Eukaryota</taxon>
        <taxon>Metazoa</taxon>
        <taxon>Ecdysozoa</taxon>
        <taxon>Arthropoda</taxon>
        <taxon>Hexapoda</taxon>
        <taxon>Insecta</taxon>
        <taxon>Pterygota</taxon>
        <taxon>Neoptera</taxon>
        <taxon>Endopterygota</taxon>
        <taxon>Lepidoptera</taxon>
        <taxon>Glossata</taxon>
        <taxon>Ditrysia</taxon>
        <taxon>Yponomeutoidea</taxon>
        <taxon>Plutellidae</taxon>
        <taxon>Plutella</taxon>
    </lineage>
</organism>
<evidence type="ECO:0000256" key="2">
    <source>
        <dbReference type="ARBA" id="ARBA00022490"/>
    </source>
</evidence>
<keyword evidence="2" id="KW-0963">Cytoplasm</keyword>
<evidence type="ECO:0000313" key="4">
    <source>
        <dbReference type="EMBL" id="KAG7299848.1"/>
    </source>
</evidence>
<dbReference type="SMART" id="SM00213">
    <property type="entry name" value="UBQ"/>
    <property type="match status" value="1"/>
</dbReference>
<keyword evidence="5" id="KW-1185">Reference proteome</keyword>
<dbReference type="SUPFAM" id="SSF54236">
    <property type="entry name" value="Ubiquitin-like"/>
    <property type="match status" value="1"/>
</dbReference>
<dbReference type="Gene3D" id="3.10.20.90">
    <property type="entry name" value="Phosphatidylinositol 3-kinase Catalytic Subunit, Chain A, domain 1"/>
    <property type="match status" value="1"/>
</dbReference>
<dbReference type="InterPro" id="IPR029071">
    <property type="entry name" value="Ubiquitin-like_domsf"/>
</dbReference>
<sequence>MKVVVKKLQGGECSLDVQPTTVILEMKKEIAIKLGIPIQEQKLLLLGRTLADEQSVQSYPSIKDGTKLNLVVKKPDGLLEVSQKHFKKAGMSDAEATSAAQRLIKVVEEKFNKLSWDDIDRLAQDCIVTEGGAMDSEIVQEVYRLI</sequence>
<protein>
    <recommendedName>
        <fullName evidence="3">Ubiquitin-like domain-containing protein</fullName>
    </recommendedName>
</protein>
<dbReference type="EMBL" id="JAHIBW010000022">
    <property type="protein sequence ID" value="KAG7299848.1"/>
    <property type="molecule type" value="Genomic_DNA"/>
</dbReference>
<dbReference type="InterPro" id="IPR000626">
    <property type="entry name" value="Ubiquitin-like_dom"/>
</dbReference>
<dbReference type="Pfam" id="PF00240">
    <property type="entry name" value="ubiquitin"/>
    <property type="match status" value="1"/>
</dbReference>
<dbReference type="Proteomes" id="UP000823941">
    <property type="component" value="Chromosome 22"/>
</dbReference>
<comment type="subcellular location">
    <subcellularLocation>
        <location evidence="1">Cytoplasm</location>
        <location evidence="1">Cytosol</location>
    </subcellularLocation>
</comment>
<dbReference type="PANTHER" id="PTHR46555">
    <property type="entry name" value="UBIQUITIN-LIKE PROTEIN 4A"/>
    <property type="match status" value="1"/>
</dbReference>